<reference evidence="1" key="1">
    <citation type="journal article" date="2016" name="Biosci. Biotechnol. Biochem.">
        <title>Bioconversion of AHX to AOH by resting cells of Burkholderia contaminans CH-1.</title>
        <authorList>
            <person name="Choi J.H."/>
            <person name="Kikuchi A."/>
            <person name="Pumkaeo P."/>
            <person name="Hirai H."/>
            <person name="Tokuyama S."/>
            <person name="Kawagishi H."/>
        </authorList>
    </citation>
    <scope>NUCLEOTIDE SEQUENCE</scope>
    <source>
        <strain evidence="1">CH-1</strain>
    </source>
</reference>
<sequence length="44" mass="4745">MPATDYKGVIGETSFTPQGDLKHGAISVFTYKSGKKALLDIVKM</sequence>
<protein>
    <submittedName>
        <fullName evidence="1">Uncharacterized protein</fullName>
    </submittedName>
</protein>
<organism evidence="1">
    <name type="scientific">Burkholderia contaminans</name>
    <dbReference type="NCBI Taxonomy" id="488447"/>
    <lineage>
        <taxon>Bacteria</taxon>
        <taxon>Pseudomonadati</taxon>
        <taxon>Pseudomonadota</taxon>
        <taxon>Betaproteobacteria</taxon>
        <taxon>Burkholderiales</taxon>
        <taxon>Burkholderiaceae</taxon>
        <taxon>Burkholderia</taxon>
        <taxon>Burkholderia cepacia complex</taxon>
    </lineage>
</organism>
<name>A0A250L6X7_9BURK</name>
<dbReference type="EMBL" id="AP018357">
    <property type="protein sequence ID" value="BBA40332.1"/>
    <property type="molecule type" value="Genomic_DNA"/>
</dbReference>
<accession>A0A250L6X7</accession>
<dbReference type="AlphaFoldDB" id="A0A250L6X7"/>
<gene>
    <name evidence="1" type="ORF">BCCH1_27570</name>
</gene>
<proteinExistence type="predicted"/>
<evidence type="ECO:0000313" key="1">
    <source>
        <dbReference type="EMBL" id="BBA40332.1"/>
    </source>
</evidence>
<reference evidence="1" key="2">
    <citation type="journal article" date="2017" name="Genome Announc.">
        <title>High-Quality Draft Genome Sequence of Burkholderia contaminans CH-1, a Gram-Negative Bacterium That Metabolizes 2-Azahypoxanthine, a Plant Growth-Regulating Compound.</title>
        <authorList>
            <person name="Choi J.-H."/>
            <person name="Sugiura H."/>
            <person name="Moriuchi R."/>
            <person name="Kawagishi H."/>
            <person name="Dohra H."/>
        </authorList>
    </citation>
    <scope>NUCLEOTIDE SEQUENCE</scope>
    <source>
        <strain evidence="1">CH-1</strain>
    </source>
</reference>